<evidence type="ECO:0000259" key="1">
    <source>
        <dbReference type="Pfam" id="PF05651"/>
    </source>
</evidence>
<sequence length="100" mass="10105">MIQAGNGSGTVPGDGIEPALTPALAQEIATDIGAIIGFHVLITDAEGVVTGSGDQARVGMPHSSSLDVMTTLSPATTTAHQARAWASGMRPMLPTSVIRP</sequence>
<dbReference type="RefSeq" id="WP_084715482.1">
    <property type="nucleotide sequence ID" value="NZ_JBHEZZ010000041.1"/>
</dbReference>
<organism evidence="2 3">
    <name type="scientific">Streptacidiphilus cavernicola</name>
    <dbReference type="NCBI Taxonomy" id="3342716"/>
    <lineage>
        <taxon>Bacteria</taxon>
        <taxon>Bacillati</taxon>
        <taxon>Actinomycetota</taxon>
        <taxon>Actinomycetes</taxon>
        <taxon>Kitasatosporales</taxon>
        <taxon>Streptomycetaceae</taxon>
        <taxon>Streptacidiphilus</taxon>
    </lineage>
</organism>
<feature type="domain" description="Putative sugar diacid recognition" evidence="1">
    <location>
        <begin position="20"/>
        <end position="90"/>
    </location>
</feature>
<reference evidence="2 3" key="1">
    <citation type="submission" date="2024-09" db="EMBL/GenBank/DDBJ databases">
        <authorList>
            <person name="Lee S.D."/>
        </authorList>
    </citation>
    <scope>NUCLEOTIDE SEQUENCE [LARGE SCALE GENOMIC DNA]</scope>
    <source>
        <strain evidence="2 3">N1-5</strain>
    </source>
</reference>
<evidence type="ECO:0000313" key="3">
    <source>
        <dbReference type="Proteomes" id="UP001592528"/>
    </source>
</evidence>
<protein>
    <submittedName>
        <fullName evidence="2">Sugar diacid recognition domain-containing protein</fullName>
    </submittedName>
</protein>
<accession>A0ABV6V0L5</accession>
<gene>
    <name evidence="2" type="ORF">ACEZDJ_38850</name>
</gene>
<dbReference type="EMBL" id="JBHEZZ010000041">
    <property type="protein sequence ID" value="MFC1407259.1"/>
    <property type="molecule type" value="Genomic_DNA"/>
</dbReference>
<dbReference type="Proteomes" id="UP001592528">
    <property type="component" value="Unassembled WGS sequence"/>
</dbReference>
<proteinExistence type="predicted"/>
<evidence type="ECO:0000313" key="2">
    <source>
        <dbReference type="EMBL" id="MFC1407259.1"/>
    </source>
</evidence>
<dbReference type="InterPro" id="IPR008599">
    <property type="entry name" value="Diacid_rec"/>
</dbReference>
<name>A0ABV6V0L5_9ACTN</name>
<dbReference type="Pfam" id="PF05651">
    <property type="entry name" value="Diacid_rec"/>
    <property type="match status" value="1"/>
</dbReference>
<comment type="caution">
    <text evidence="2">The sequence shown here is derived from an EMBL/GenBank/DDBJ whole genome shotgun (WGS) entry which is preliminary data.</text>
</comment>
<keyword evidence="3" id="KW-1185">Reference proteome</keyword>